<dbReference type="InterPro" id="IPR045068">
    <property type="entry name" value="BACURD1-3"/>
</dbReference>
<comment type="caution">
    <text evidence="2">The sequence shown here is derived from an EMBL/GenBank/DDBJ whole genome shotgun (WGS) entry which is preliminary data.</text>
</comment>
<evidence type="ECO:0000313" key="2">
    <source>
        <dbReference type="EMBL" id="KAK6754428.1"/>
    </source>
</evidence>
<name>A0ABR1DVW9_NECAM</name>
<dbReference type="Proteomes" id="UP001303046">
    <property type="component" value="Unassembled WGS sequence"/>
</dbReference>
<dbReference type="InterPro" id="IPR003131">
    <property type="entry name" value="T1-type_BTB"/>
</dbReference>
<evidence type="ECO:0000259" key="1">
    <source>
        <dbReference type="SMART" id="SM00225"/>
    </source>
</evidence>
<dbReference type="SUPFAM" id="SSF54695">
    <property type="entry name" value="POZ domain"/>
    <property type="match status" value="1"/>
</dbReference>
<dbReference type="InterPro" id="IPR011333">
    <property type="entry name" value="SKP1/BTB/POZ_sf"/>
</dbReference>
<keyword evidence="3" id="KW-1185">Reference proteome</keyword>
<dbReference type="EMBL" id="JAVFWL010000005">
    <property type="protein sequence ID" value="KAK6754428.1"/>
    <property type="molecule type" value="Genomic_DNA"/>
</dbReference>
<dbReference type="PANTHER" id="PTHR11145:SF12">
    <property type="entry name" value="BTB DOMAIN-CONTAINING PROTEIN"/>
    <property type="match status" value="1"/>
</dbReference>
<feature type="domain" description="BTB" evidence="1">
    <location>
        <begin position="47"/>
        <end position="145"/>
    </location>
</feature>
<dbReference type="InterPro" id="IPR000210">
    <property type="entry name" value="BTB/POZ_dom"/>
</dbReference>
<accession>A0ABR1DVW9</accession>
<dbReference type="PANTHER" id="PTHR11145">
    <property type="entry name" value="BTB/POZ DOMAIN-CONTAINING ADAPTER FOR CUL3-MEDIATED RHOA DEGRADATION PROTEIN FAMILY MEMBER"/>
    <property type="match status" value="1"/>
</dbReference>
<gene>
    <name evidence="2" type="primary">Necator_chrV.g18227</name>
    <name evidence="2" type="ORF">RB195_013436</name>
</gene>
<dbReference type="Pfam" id="PF02214">
    <property type="entry name" value="BTB_2"/>
    <property type="match status" value="1"/>
</dbReference>
<reference evidence="2 3" key="1">
    <citation type="submission" date="2023-08" db="EMBL/GenBank/DDBJ databases">
        <title>A Necator americanus chromosomal reference genome.</title>
        <authorList>
            <person name="Ilik V."/>
            <person name="Petrzelkova K.J."/>
            <person name="Pardy F."/>
            <person name="Fuh T."/>
            <person name="Niatou-Singa F.S."/>
            <person name="Gouil Q."/>
            <person name="Baker L."/>
            <person name="Ritchie M.E."/>
            <person name="Jex A.R."/>
            <person name="Gazzola D."/>
            <person name="Li H."/>
            <person name="Toshio Fujiwara R."/>
            <person name="Zhan B."/>
            <person name="Aroian R.V."/>
            <person name="Pafco B."/>
            <person name="Schwarz E.M."/>
        </authorList>
    </citation>
    <scope>NUCLEOTIDE SEQUENCE [LARGE SCALE GENOMIC DNA]</scope>
    <source>
        <strain evidence="2 3">Aroian</strain>
        <tissue evidence="2">Whole animal</tissue>
    </source>
</reference>
<organism evidence="2 3">
    <name type="scientific">Necator americanus</name>
    <name type="common">Human hookworm</name>
    <dbReference type="NCBI Taxonomy" id="51031"/>
    <lineage>
        <taxon>Eukaryota</taxon>
        <taxon>Metazoa</taxon>
        <taxon>Ecdysozoa</taxon>
        <taxon>Nematoda</taxon>
        <taxon>Chromadorea</taxon>
        <taxon>Rhabditida</taxon>
        <taxon>Rhabditina</taxon>
        <taxon>Rhabditomorpha</taxon>
        <taxon>Strongyloidea</taxon>
        <taxon>Ancylostomatidae</taxon>
        <taxon>Bunostominae</taxon>
        <taxon>Necator</taxon>
    </lineage>
</organism>
<protein>
    <recommendedName>
        <fullName evidence="1">BTB domain-containing protein</fullName>
    </recommendedName>
</protein>
<proteinExistence type="predicted"/>
<dbReference type="SMART" id="SM00225">
    <property type="entry name" value="BTB"/>
    <property type="match status" value="1"/>
</dbReference>
<dbReference type="Gene3D" id="3.30.710.10">
    <property type="entry name" value="Potassium Channel Kv1.1, Chain A"/>
    <property type="match status" value="1"/>
</dbReference>
<sequence>MVHWQVTVTDEGEPIRRDGFLSELHCVYITQVDRPSTMEEPQLAYGERVKINVGGQMFETSLSTLTRVDGTVLSIMVADRWRGQGELFVDRDPTHFAKVLNYLREGENFVAPTEDDARESLRREAEFYNLPGLVDLCLPEVFRIGDRVQWRESAIDSYWMSFVRYAGCRETADWLECFGCGNEVERCVGAVADRDPGTGTVINYENWKPLKHHMPFMTGKITKLVFNTCCCVKWDNQWDTHLPKSALRLASSK</sequence>
<evidence type="ECO:0000313" key="3">
    <source>
        <dbReference type="Proteomes" id="UP001303046"/>
    </source>
</evidence>